<dbReference type="PANTHER" id="PTHR10039">
    <property type="entry name" value="AMELOGENIN"/>
    <property type="match status" value="1"/>
</dbReference>
<dbReference type="Pfam" id="PF24883">
    <property type="entry name" value="NPHP3_N"/>
    <property type="match status" value="1"/>
</dbReference>
<organism evidence="5 6">
    <name type="scientific">Colletotrichum phormii</name>
    <dbReference type="NCBI Taxonomy" id="359342"/>
    <lineage>
        <taxon>Eukaryota</taxon>
        <taxon>Fungi</taxon>
        <taxon>Dikarya</taxon>
        <taxon>Ascomycota</taxon>
        <taxon>Pezizomycotina</taxon>
        <taxon>Sordariomycetes</taxon>
        <taxon>Hypocreomycetidae</taxon>
        <taxon>Glomerellales</taxon>
        <taxon>Glomerellaceae</taxon>
        <taxon>Colletotrichum</taxon>
        <taxon>Colletotrichum acutatum species complex</taxon>
    </lineage>
</organism>
<dbReference type="RefSeq" id="XP_060450949.1">
    <property type="nucleotide sequence ID" value="XM_060589564.1"/>
</dbReference>
<dbReference type="Proteomes" id="UP001243989">
    <property type="component" value="Unassembled WGS sequence"/>
</dbReference>
<dbReference type="PANTHER" id="PTHR10039:SF5">
    <property type="entry name" value="NACHT DOMAIN-CONTAINING PROTEIN"/>
    <property type="match status" value="1"/>
</dbReference>
<dbReference type="Gene3D" id="3.40.50.300">
    <property type="entry name" value="P-loop containing nucleotide triphosphate hydrolases"/>
    <property type="match status" value="1"/>
</dbReference>
<dbReference type="InterPro" id="IPR056693">
    <property type="entry name" value="DUF7791"/>
</dbReference>
<protein>
    <recommendedName>
        <fullName evidence="7">NACHT domain-containing protein</fullName>
    </recommendedName>
</protein>
<evidence type="ECO:0008006" key="7">
    <source>
        <dbReference type="Google" id="ProtNLM"/>
    </source>
</evidence>
<proteinExistence type="predicted"/>
<evidence type="ECO:0000256" key="1">
    <source>
        <dbReference type="ARBA" id="ARBA00022737"/>
    </source>
</evidence>
<gene>
    <name evidence="5" type="ORF">BDP81DRAFT_416782</name>
</gene>
<reference evidence="5" key="1">
    <citation type="submission" date="2021-06" db="EMBL/GenBank/DDBJ databases">
        <title>Comparative genomics, transcriptomics and evolutionary studies reveal genomic signatures of adaptation to plant cell wall in hemibiotrophic fungi.</title>
        <authorList>
            <consortium name="DOE Joint Genome Institute"/>
            <person name="Baroncelli R."/>
            <person name="Diaz J.F."/>
            <person name="Benocci T."/>
            <person name="Peng M."/>
            <person name="Battaglia E."/>
            <person name="Haridas S."/>
            <person name="Andreopoulos W."/>
            <person name="Labutti K."/>
            <person name="Pangilinan J."/>
            <person name="Floch G.L."/>
            <person name="Makela M.R."/>
            <person name="Henrissat B."/>
            <person name="Grigoriev I.V."/>
            <person name="Crouch J.A."/>
            <person name="De Vries R.P."/>
            <person name="Sukno S.A."/>
            <person name="Thon M.R."/>
        </authorList>
    </citation>
    <scope>NUCLEOTIDE SEQUENCE</scope>
    <source>
        <strain evidence="5">CBS 102054</strain>
    </source>
</reference>
<dbReference type="AlphaFoldDB" id="A0AAJ0A1U0"/>
<dbReference type="Pfam" id="PF25053">
    <property type="entry name" value="DUF7791"/>
    <property type="match status" value="1"/>
</dbReference>
<evidence type="ECO:0000259" key="4">
    <source>
        <dbReference type="Pfam" id="PF25053"/>
    </source>
</evidence>
<name>A0AAJ0A1U0_9PEZI</name>
<feature type="region of interest" description="Disordered" evidence="2">
    <location>
        <begin position="68"/>
        <end position="107"/>
    </location>
</feature>
<feature type="compositionally biased region" description="Polar residues" evidence="2">
    <location>
        <begin position="72"/>
        <end position="95"/>
    </location>
</feature>
<evidence type="ECO:0000313" key="5">
    <source>
        <dbReference type="EMBL" id="KAK1654905.1"/>
    </source>
</evidence>
<evidence type="ECO:0000259" key="3">
    <source>
        <dbReference type="Pfam" id="PF24883"/>
    </source>
</evidence>
<feature type="domain" description="DUF7791" evidence="4">
    <location>
        <begin position="413"/>
        <end position="513"/>
    </location>
</feature>
<evidence type="ECO:0000313" key="6">
    <source>
        <dbReference type="Proteomes" id="UP001243989"/>
    </source>
</evidence>
<comment type="caution">
    <text evidence="5">The sequence shown here is derived from an EMBL/GenBank/DDBJ whole genome shotgun (WGS) entry which is preliminary data.</text>
</comment>
<accession>A0AAJ0A1U0</accession>
<dbReference type="EMBL" id="JAHMHQ010000002">
    <property type="protein sequence ID" value="KAK1654905.1"/>
    <property type="molecule type" value="Genomic_DNA"/>
</dbReference>
<dbReference type="GeneID" id="85474426"/>
<feature type="domain" description="Nephrocystin 3-like N-terminal" evidence="3">
    <location>
        <begin position="117"/>
        <end position="276"/>
    </location>
</feature>
<dbReference type="InterPro" id="IPR027417">
    <property type="entry name" value="P-loop_NTPase"/>
</dbReference>
<evidence type="ECO:0000256" key="2">
    <source>
        <dbReference type="SAM" id="MobiDB-lite"/>
    </source>
</evidence>
<dbReference type="SUPFAM" id="SSF52540">
    <property type="entry name" value="P-loop containing nucleoside triphosphate hydrolases"/>
    <property type="match status" value="1"/>
</dbReference>
<sequence length="566" mass="64756">MLPSTPSCTTPCHVKKSLGWTKRHAKRCLDSLNYDGMNDRQSTIKPRHNQTFDWIFKDIDAGRSSDMLQAGQYPQSSGNLGLSEEVQGSDNQSASGHVHDADRKSPLSGQEGAFIRCLRADARRLFWISGKPGSGKSTLMKLIRYDQRTANALEKWRPKPRIISHFLWKAGSQSQNSFRGLLCSLLHQVLHNDQHLIAQFIGENRGLTYKNSETDWSLEELKVLLFKGIRNADRGYLVLLDALDEVDRRDEGLDQLLNFVHELEAESQVKLCVSSRAERPFDLRFDNESRPRLRMEHLTYQDIKNYTHDFLKNTGLDSPDLLQKISEEILWKVEGVFIWVYLVLADVKLGITNFAEDWDEIYQRITIFQPDLMKLYRDMWHRLDGRREVHVARAAKYFSLVRMLLTYGRFRSHCCVLTLAIASDDAILGVFSASNELPLLPEVLQRCEHIQKTLSPTCAGLLEMEDGWGAVVEGATDQQRLAAWDEVRIRFTHKTALEFLDSDEGQALFQSFAPDSEETVFRCVKAVLIIQFLHGAGNRAFTQVADSMWQLKESCEQLKEGFQPSV</sequence>
<dbReference type="InterPro" id="IPR056884">
    <property type="entry name" value="NPHP3-like_N"/>
</dbReference>
<keyword evidence="1" id="KW-0677">Repeat</keyword>
<keyword evidence="6" id="KW-1185">Reference proteome</keyword>